<evidence type="ECO:0000313" key="2">
    <source>
        <dbReference type="Proteomes" id="UP000477311"/>
    </source>
</evidence>
<dbReference type="RefSeq" id="WP_165107940.1">
    <property type="nucleotide sequence ID" value="NZ_JAAKYA010000071.1"/>
</dbReference>
<accession>A0A6M1RI55</accession>
<keyword evidence="2" id="KW-1185">Reference proteome</keyword>
<reference evidence="1 2" key="1">
    <citation type="submission" date="2020-02" db="EMBL/GenBank/DDBJ databases">
        <title>Draft genome sequence of Limisphaera ngatamarikiensis NGM72.4T, a thermophilic Verrucomicrobia grouped in subdivision 3.</title>
        <authorList>
            <person name="Carere C.R."/>
            <person name="Steen J."/>
            <person name="Hugenholtz P."/>
            <person name="Stott M.B."/>
        </authorList>
    </citation>
    <scope>NUCLEOTIDE SEQUENCE [LARGE SCALE GENOMIC DNA]</scope>
    <source>
        <strain evidence="1 2">NGM72.4</strain>
    </source>
</reference>
<protein>
    <submittedName>
        <fullName evidence="1">Uncharacterized protein</fullName>
    </submittedName>
</protein>
<dbReference type="AlphaFoldDB" id="A0A6M1RI55"/>
<dbReference type="EMBL" id="JAAKYA010000071">
    <property type="protein sequence ID" value="NGO39738.1"/>
    <property type="molecule type" value="Genomic_DNA"/>
</dbReference>
<dbReference type="Proteomes" id="UP000477311">
    <property type="component" value="Unassembled WGS sequence"/>
</dbReference>
<name>A0A6M1RI55_9BACT</name>
<proteinExistence type="predicted"/>
<evidence type="ECO:0000313" key="1">
    <source>
        <dbReference type="EMBL" id="NGO39738.1"/>
    </source>
</evidence>
<sequence length="86" mass="9302">MPKKSHKAMLLGIGLDSDGHRRLTAGPNFLLAGGSAETHEAMTEKVVKIMEKLAAKGKTLENVSRQEFDDIAHDVGLKRIPPPDAN</sequence>
<gene>
    <name evidence="1" type="ORF">G4L39_10080</name>
</gene>
<comment type="caution">
    <text evidence="1">The sequence shown here is derived from an EMBL/GenBank/DDBJ whole genome shotgun (WGS) entry which is preliminary data.</text>
</comment>
<organism evidence="1 2">
    <name type="scientific">Limisphaera ngatamarikiensis</name>
    <dbReference type="NCBI Taxonomy" id="1324935"/>
    <lineage>
        <taxon>Bacteria</taxon>
        <taxon>Pseudomonadati</taxon>
        <taxon>Verrucomicrobiota</taxon>
        <taxon>Verrucomicrobiia</taxon>
        <taxon>Limisphaerales</taxon>
        <taxon>Limisphaeraceae</taxon>
        <taxon>Limisphaera</taxon>
    </lineage>
</organism>